<keyword evidence="2" id="KW-0904">Protein phosphatase</keyword>
<dbReference type="InterPro" id="IPR016130">
    <property type="entry name" value="Tyr_Pase_AS"/>
</dbReference>
<dbReference type="GO" id="GO:0005634">
    <property type="term" value="C:nucleus"/>
    <property type="evidence" value="ECO:0007669"/>
    <property type="project" value="GOC"/>
</dbReference>
<dbReference type="InterPro" id="IPR029021">
    <property type="entry name" value="Prot-tyrosine_phosphatase-like"/>
</dbReference>
<dbReference type="CDD" id="cd14516">
    <property type="entry name" value="DSP_fungal_PPS1"/>
    <property type="match status" value="1"/>
</dbReference>
<organism evidence="6 7">
    <name type="scientific">Knufia fluminis</name>
    <dbReference type="NCBI Taxonomy" id="191047"/>
    <lineage>
        <taxon>Eukaryota</taxon>
        <taxon>Fungi</taxon>
        <taxon>Dikarya</taxon>
        <taxon>Ascomycota</taxon>
        <taxon>Pezizomycotina</taxon>
        <taxon>Eurotiomycetes</taxon>
        <taxon>Chaetothyriomycetidae</taxon>
        <taxon>Chaetothyriales</taxon>
        <taxon>Trichomeriaceae</taxon>
        <taxon>Knufia</taxon>
    </lineage>
</organism>
<dbReference type="GO" id="GO:0008138">
    <property type="term" value="F:protein tyrosine/serine/threonine phosphatase activity"/>
    <property type="evidence" value="ECO:0007669"/>
    <property type="project" value="InterPro"/>
</dbReference>
<dbReference type="Proteomes" id="UP001316803">
    <property type="component" value="Unassembled WGS sequence"/>
</dbReference>
<evidence type="ECO:0000256" key="2">
    <source>
        <dbReference type="ARBA" id="ARBA00022912"/>
    </source>
</evidence>
<feature type="region of interest" description="Disordered" evidence="3">
    <location>
        <begin position="46"/>
        <end position="77"/>
    </location>
</feature>
<dbReference type="SMART" id="SM00404">
    <property type="entry name" value="PTPc_motif"/>
    <property type="match status" value="1"/>
</dbReference>
<gene>
    <name evidence="6" type="primary">PPS1</name>
    <name evidence="6" type="ORF">OHC33_003279</name>
</gene>
<accession>A0AAN8EHG6</accession>
<dbReference type="PROSITE" id="PS50056">
    <property type="entry name" value="TYR_PHOSPHATASE_2"/>
    <property type="match status" value="1"/>
</dbReference>
<dbReference type="FunFam" id="3.90.190.10:FF:000110">
    <property type="entry name" value="PPS1p Protein phosphatase"/>
    <property type="match status" value="1"/>
</dbReference>
<feature type="region of interest" description="Disordered" evidence="3">
    <location>
        <begin position="1"/>
        <end position="27"/>
    </location>
</feature>
<protein>
    <submittedName>
        <fullName evidence="6">Tyrosine/serine/threonine protein phosphatase pps1</fullName>
    </submittedName>
</protein>
<evidence type="ECO:0000259" key="4">
    <source>
        <dbReference type="PROSITE" id="PS50054"/>
    </source>
</evidence>
<proteinExistence type="predicted"/>
<evidence type="ECO:0000256" key="3">
    <source>
        <dbReference type="SAM" id="MobiDB-lite"/>
    </source>
</evidence>
<keyword evidence="7" id="KW-1185">Reference proteome</keyword>
<sequence length="691" mass="77361">MATIVLQQHSALREHSSTPPPLTSTLTLNTPRSSTPIPNKHIPFCPPGPAPSTQVVTPPHSPPTNNAPFKPSSLLHPPHNHRKLLKSPPIYGLDCDSLAQALNHAAGQPLPPPSSVFPWLHGLHPNNQTQLQFFLARKKSLRKIPKCLREVTIIKAGGDLSRARIKGAVAPDEVLSLCDDDKKGFLDCDPQEGFSVRNFHIQAAKIIQVSDTIIYGDDRTDHRIIRSVAERAAKVQRQWRKELEAQGQMPETYHTFVLTSPFEDFERAYPELVAVNSRGKPTGQVLDFLHQERVEMCAMSKASEISVGVYQGPSPNPSTIPPTDSDEPTFDVFIECSDHANMPDTKVLSCKSKQLRSRRNNDPVHLSFPSSGSLMPSSYAPAEADGIIAMCQWIYNLTHVPQTSAVPCTPDKDGDIPMTELTPRTRKVLFHCPDGYTETSMLTVAYHMFAEGVPLHDAWIQLHVDNKRNFFAYASDVALLRSIEEQVLQMSPAATAGKRTPPPTWLGKLDGSLPSRILPYMYLGNLTHANNPEMLKRLGIKRILSVGEPVSWTKNDWESWGRENVMFVDRVQDNGIDELGPEIERCLDFIGRGKADGTATLVHCRVGVSRSATICIAEVMKSEGMSFPRAYCFVRARRLNVIIQPHLRFVYELMKWDELQQERRGETVRRELEWTTVAREIAQLNRPYSRA</sequence>
<feature type="domain" description="Tyrosine-protein phosphatase" evidence="4">
    <location>
        <begin position="513"/>
        <end position="662"/>
    </location>
</feature>
<keyword evidence="1" id="KW-0378">Hydrolase</keyword>
<feature type="domain" description="Tyrosine specific protein phosphatases" evidence="5">
    <location>
        <begin position="577"/>
        <end position="649"/>
    </location>
</feature>
<dbReference type="InterPro" id="IPR000387">
    <property type="entry name" value="Tyr_Pase_dom"/>
</dbReference>
<dbReference type="InterPro" id="IPR020422">
    <property type="entry name" value="TYR_PHOSPHATASE_DUAL_dom"/>
</dbReference>
<dbReference type="Pfam" id="PF00782">
    <property type="entry name" value="DSPc"/>
    <property type="match status" value="1"/>
</dbReference>
<dbReference type="SMART" id="SM00195">
    <property type="entry name" value="DSPc"/>
    <property type="match status" value="1"/>
</dbReference>
<evidence type="ECO:0000313" key="6">
    <source>
        <dbReference type="EMBL" id="KAK5955638.1"/>
    </source>
</evidence>
<dbReference type="Gene3D" id="3.90.190.10">
    <property type="entry name" value="Protein tyrosine phosphatase superfamily"/>
    <property type="match status" value="1"/>
</dbReference>
<dbReference type="GO" id="GO:0033260">
    <property type="term" value="P:nuclear DNA replication"/>
    <property type="evidence" value="ECO:0007669"/>
    <property type="project" value="InterPro"/>
</dbReference>
<dbReference type="PROSITE" id="PS50054">
    <property type="entry name" value="TYR_PHOSPHATASE_DUAL"/>
    <property type="match status" value="1"/>
</dbReference>
<evidence type="ECO:0000256" key="1">
    <source>
        <dbReference type="ARBA" id="ARBA00022801"/>
    </source>
</evidence>
<dbReference type="InterPro" id="IPR003595">
    <property type="entry name" value="Tyr_Pase_cat"/>
</dbReference>
<dbReference type="SUPFAM" id="SSF52799">
    <property type="entry name" value="(Phosphotyrosine protein) phosphatases II"/>
    <property type="match status" value="2"/>
</dbReference>
<reference evidence="6 7" key="1">
    <citation type="submission" date="2022-12" db="EMBL/GenBank/DDBJ databases">
        <title>Genomic features and morphological characterization of a novel Knufia sp. strain isolated from spacecraft assembly facility.</title>
        <authorList>
            <person name="Teixeira M."/>
            <person name="Chander A.M."/>
            <person name="Stajich J.E."/>
            <person name="Venkateswaran K."/>
        </authorList>
    </citation>
    <scope>NUCLEOTIDE SEQUENCE [LARGE SCALE GENOMIC DNA]</scope>
    <source>
        <strain evidence="6 7">FJI-L2-BK-P2</strain>
    </source>
</reference>
<evidence type="ECO:0000259" key="5">
    <source>
        <dbReference type="PROSITE" id="PS50056"/>
    </source>
</evidence>
<dbReference type="PANTHER" id="PTHR47550">
    <property type="entry name" value="DUAL SPECIFICITY PROTEIN PHOSPHATASE PPS1"/>
    <property type="match status" value="1"/>
</dbReference>
<dbReference type="EMBL" id="JAKLMC020000006">
    <property type="protein sequence ID" value="KAK5955638.1"/>
    <property type="molecule type" value="Genomic_DNA"/>
</dbReference>
<dbReference type="AlphaFoldDB" id="A0AAN8EHG6"/>
<evidence type="ECO:0000313" key="7">
    <source>
        <dbReference type="Proteomes" id="UP001316803"/>
    </source>
</evidence>
<name>A0AAN8EHG6_9EURO</name>
<dbReference type="PANTHER" id="PTHR47550:SF1">
    <property type="entry name" value="DUAL SPECIFICITY PROTEIN PHOSPHATASE PPS1"/>
    <property type="match status" value="1"/>
</dbReference>
<feature type="compositionally biased region" description="Polar residues" evidence="3">
    <location>
        <begin position="1"/>
        <end position="10"/>
    </location>
</feature>
<dbReference type="InterPro" id="IPR053239">
    <property type="entry name" value="Dual_spec_PTase"/>
</dbReference>
<dbReference type="InterPro" id="IPR047949">
    <property type="entry name" value="PPS1_DSP"/>
</dbReference>
<dbReference type="PROSITE" id="PS00383">
    <property type="entry name" value="TYR_PHOSPHATASE_1"/>
    <property type="match status" value="1"/>
</dbReference>
<dbReference type="InterPro" id="IPR000340">
    <property type="entry name" value="Dual-sp_phosphatase_cat-dom"/>
</dbReference>
<comment type="caution">
    <text evidence="6">The sequence shown here is derived from an EMBL/GenBank/DDBJ whole genome shotgun (WGS) entry which is preliminary data.</text>
</comment>